<dbReference type="SUPFAM" id="SSF53448">
    <property type="entry name" value="Nucleotide-diphospho-sugar transferases"/>
    <property type="match status" value="1"/>
</dbReference>
<dbReference type="InterPro" id="IPR050834">
    <property type="entry name" value="Glycosyltransf_2"/>
</dbReference>
<dbReference type="PANTHER" id="PTHR43685">
    <property type="entry name" value="GLYCOSYLTRANSFERASE"/>
    <property type="match status" value="1"/>
</dbReference>
<dbReference type="RefSeq" id="WP_073363983.1">
    <property type="nucleotide sequence ID" value="NZ_FQVQ01000012.1"/>
</dbReference>
<organism evidence="2 3">
    <name type="scientific">Flavobacterium fontis</name>
    <dbReference type="NCBI Taxonomy" id="1124188"/>
    <lineage>
        <taxon>Bacteria</taxon>
        <taxon>Pseudomonadati</taxon>
        <taxon>Bacteroidota</taxon>
        <taxon>Flavobacteriia</taxon>
        <taxon>Flavobacteriales</taxon>
        <taxon>Flavobacteriaceae</taxon>
        <taxon>Flavobacterium</taxon>
    </lineage>
</organism>
<dbReference type="InterPro" id="IPR001173">
    <property type="entry name" value="Glyco_trans_2-like"/>
</dbReference>
<proteinExistence type="predicted"/>
<dbReference type="STRING" id="1124188.SAMN05444377_11252"/>
<evidence type="ECO:0000313" key="3">
    <source>
        <dbReference type="Proteomes" id="UP000184147"/>
    </source>
</evidence>
<reference evidence="2 3" key="1">
    <citation type="submission" date="2016-11" db="EMBL/GenBank/DDBJ databases">
        <authorList>
            <person name="Jaros S."/>
            <person name="Januszkiewicz K."/>
            <person name="Wedrychowicz H."/>
        </authorList>
    </citation>
    <scope>NUCLEOTIDE SEQUENCE [LARGE SCALE GENOMIC DNA]</scope>
    <source>
        <strain evidence="2 3">DSM 25660</strain>
    </source>
</reference>
<dbReference type="Gene3D" id="3.90.550.10">
    <property type="entry name" value="Spore Coat Polysaccharide Biosynthesis Protein SpsA, Chain A"/>
    <property type="match status" value="1"/>
</dbReference>
<dbReference type="CDD" id="cd00761">
    <property type="entry name" value="Glyco_tranf_GTA_type"/>
    <property type="match status" value="1"/>
</dbReference>
<dbReference type="GO" id="GO:0016740">
    <property type="term" value="F:transferase activity"/>
    <property type="evidence" value="ECO:0007669"/>
    <property type="project" value="UniProtKB-KW"/>
</dbReference>
<name>A0A1M5CLK7_9FLAO</name>
<dbReference type="Proteomes" id="UP000184147">
    <property type="component" value="Unassembled WGS sequence"/>
</dbReference>
<keyword evidence="2" id="KW-0808">Transferase</keyword>
<gene>
    <name evidence="2" type="ORF">SAMN05444377_11252</name>
</gene>
<evidence type="ECO:0000313" key="2">
    <source>
        <dbReference type="EMBL" id="SHF55591.1"/>
    </source>
</evidence>
<evidence type="ECO:0000259" key="1">
    <source>
        <dbReference type="Pfam" id="PF00535"/>
    </source>
</evidence>
<dbReference type="InterPro" id="IPR029044">
    <property type="entry name" value="Nucleotide-diphossugar_trans"/>
</dbReference>
<keyword evidence="3" id="KW-1185">Reference proteome</keyword>
<sequence length="336" mass="38502">MALKVTLIICTYKRAESLLRLLQTVRTQTQYPDAILIIDGSPDEQTEAMLHANPFANLVYFRVDPAQRGLTKQRNFGIQQVEAQTDIVCFLDDDVLLEPTYFEALLQTYAVYPEALGVGGYITNETQWVPMQSNETPSNSWFAFDGWKRSEPLRNKTRRQLGLDADVPPGFIPMFSHGRSVGFLPPSGKIYPVQQFMGGVSSFRKSVFDRLQFSHYFEGYGLYEDADFTSRLSKLGPLYVNTAARLSHHHDFSGRPNAYKYGRMVVRNGWYVWRVYAPQPGWRNRVKWNLITGVLIAIRFSNIFTASNRMDCLRETLGRLSGWLSLIVHQPKIEHS</sequence>
<dbReference type="AlphaFoldDB" id="A0A1M5CLK7"/>
<protein>
    <submittedName>
        <fullName evidence="2">Glycosyltransferase, GT2 family</fullName>
    </submittedName>
</protein>
<accession>A0A1M5CLK7</accession>
<dbReference type="OrthoDB" id="1493960at2"/>
<feature type="domain" description="Glycosyltransferase 2-like" evidence="1">
    <location>
        <begin position="7"/>
        <end position="147"/>
    </location>
</feature>
<dbReference type="PANTHER" id="PTHR43685:SF2">
    <property type="entry name" value="GLYCOSYLTRANSFERASE 2-LIKE DOMAIN-CONTAINING PROTEIN"/>
    <property type="match status" value="1"/>
</dbReference>
<dbReference type="Pfam" id="PF00535">
    <property type="entry name" value="Glycos_transf_2"/>
    <property type="match status" value="1"/>
</dbReference>
<dbReference type="EMBL" id="FQVQ01000012">
    <property type="protein sequence ID" value="SHF55591.1"/>
    <property type="molecule type" value="Genomic_DNA"/>
</dbReference>